<dbReference type="Proteomes" id="UP000323597">
    <property type="component" value="Chromosome A07"/>
</dbReference>
<gene>
    <name evidence="1" type="ORF">E1A91_A07G138100v1</name>
</gene>
<protein>
    <submittedName>
        <fullName evidence="1">Uncharacterized protein</fullName>
    </submittedName>
</protein>
<dbReference type="EMBL" id="CM017642">
    <property type="protein sequence ID" value="TYJ26695.1"/>
    <property type="molecule type" value="Genomic_DNA"/>
</dbReference>
<evidence type="ECO:0000313" key="2">
    <source>
        <dbReference type="Proteomes" id="UP000323597"/>
    </source>
</evidence>
<sequence length="71" mass="8333">MISIVQKFYVNFLNAQDNKVFVRGTFVDASSTTIKTFHRTRHYTPDFYENLQDSEVHYDEIINILTEGRGT</sequence>
<keyword evidence="2" id="KW-1185">Reference proteome</keyword>
<dbReference type="AlphaFoldDB" id="A0A5D2YJT8"/>
<name>A0A5D2YJT8_GOSMU</name>
<evidence type="ECO:0000313" key="1">
    <source>
        <dbReference type="EMBL" id="TYJ26695.1"/>
    </source>
</evidence>
<proteinExistence type="predicted"/>
<accession>A0A5D2YJT8</accession>
<organism evidence="1 2">
    <name type="scientific">Gossypium mustelinum</name>
    <name type="common">Cotton</name>
    <name type="synonym">Gossypium caicoense</name>
    <dbReference type="NCBI Taxonomy" id="34275"/>
    <lineage>
        <taxon>Eukaryota</taxon>
        <taxon>Viridiplantae</taxon>
        <taxon>Streptophyta</taxon>
        <taxon>Embryophyta</taxon>
        <taxon>Tracheophyta</taxon>
        <taxon>Spermatophyta</taxon>
        <taxon>Magnoliopsida</taxon>
        <taxon>eudicotyledons</taxon>
        <taxon>Gunneridae</taxon>
        <taxon>Pentapetalae</taxon>
        <taxon>rosids</taxon>
        <taxon>malvids</taxon>
        <taxon>Malvales</taxon>
        <taxon>Malvaceae</taxon>
        <taxon>Malvoideae</taxon>
        <taxon>Gossypium</taxon>
    </lineage>
</organism>
<reference evidence="1 2" key="1">
    <citation type="submission" date="2019-07" db="EMBL/GenBank/DDBJ databases">
        <title>WGS assembly of Gossypium mustelinum.</title>
        <authorList>
            <person name="Chen Z.J."/>
            <person name="Sreedasyam A."/>
            <person name="Ando A."/>
            <person name="Song Q."/>
            <person name="De L."/>
            <person name="Hulse-Kemp A."/>
            <person name="Ding M."/>
            <person name="Ye W."/>
            <person name="Kirkbride R."/>
            <person name="Jenkins J."/>
            <person name="Plott C."/>
            <person name="Lovell J."/>
            <person name="Lin Y.-M."/>
            <person name="Vaughn R."/>
            <person name="Liu B."/>
            <person name="Li W."/>
            <person name="Simpson S."/>
            <person name="Scheffler B."/>
            <person name="Saski C."/>
            <person name="Grover C."/>
            <person name="Hu G."/>
            <person name="Conover J."/>
            <person name="Carlson J."/>
            <person name="Shu S."/>
            <person name="Boston L."/>
            <person name="Williams M."/>
            <person name="Peterson D."/>
            <person name="Mcgee K."/>
            <person name="Jones D."/>
            <person name="Wendel J."/>
            <person name="Stelly D."/>
            <person name="Grimwood J."/>
            <person name="Schmutz J."/>
        </authorList>
    </citation>
    <scope>NUCLEOTIDE SEQUENCE [LARGE SCALE GENOMIC DNA]</scope>
    <source>
        <strain evidence="1">1408120.09</strain>
    </source>
</reference>